<name>A0A1V6PXR6_9EURO</name>
<reference evidence="2" key="1">
    <citation type="journal article" date="2017" name="Nat. Microbiol.">
        <title>Global analysis of biosynthetic gene clusters reveals vast potential of secondary metabolite production in Penicillium species.</title>
        <authorList>
            <person name="Nielsen J.C."/>
            <person name="Grijseels S."/>
            <person name="Prigent S."/>
            <person name="Ji B."/>
            <person name="Dainat J."/>
            <person name="Nielsen K.F."/>
            <person name="Frisvad J.C."/>
            <person name="Workman M."/>
            <person name="Nielsen J."/>
        </authorList>
    </citation>
    <scope>NUCLEOTIDE SEQUENCE [LARGE SCALE GENOMIC DNA]</scope>
    <source>
        <strain evidence="2">IBT 31811</strain>
    </source>
</reference>
<evidence type="ECO:0000313" key="1">
    <source>
        <dbReference type="EMBL" id="OQD81502.1"/>
    </source>
</evidence>
<dbReference type="EMBL" id="MDYN01000027">
    <property type="protein sequence ID" value="OQD81502.1"/>
    <property type="molecule type" value="Genomic_DNA"/>
</dbReference>
<gene>
    <name evidence="1" type="ORF">PENANT_c027G02640</name>
</gene>
<comment type="caution">
    <text evidence="1">The sequence shown here is derived from an EMBL/GenBank/DDBJ whole genome shotgun (WGS) entry which is preliminary data.</text>
</comment>
<proteinExistence type="predicted"/>
<evidence type="ECO:0000313" key="2">
    <source>
        <dbReference type="Proteomes" id="UP000191672"/>
    </source>
</evidence>
<dbReference type="AlphaFoldDB" id="A0A1V6PXR6"/>
<protein>
    <submittedName>
        <fullName evidence="1">Uncharacterized protein</fullName>
    </submittedName>
</protein>
<keyword evidence="2" id="KW-1185">Reference proteome</keyword>
<accession>A0A1V6PXR6</accession>
<organism evidence="1 2">
    <name type="scientific">Penicillium antarcticum</name>
    <dbReference type="NCBI Taxonomy" id="416450"/>
    <lineage>
        <taxon>Eukaryota</taxon>
        <taxon>Fungi</taxon>
        <taxon>Dikarya</taxon>
        <taxon>Ascomycota</taxon>
        <taxon>Pezizomycotina</taxon>
        <taxon>Eurotiomycetes</taxon>
        <taxon>Eurotiomycetidae</taxon>
        <taxon>Eurotiales</taxon>
        <taxon>Aspergillaceae</taxon>
        <taxon>Penicillium</taxon>
    </lineage>
</organism>
<sequence length="53" mass="6082">MHAQMQIGNRSSDVDRAARIKINLSNQDSRSADNYIAAFHGECRSRSIQIDWF</sequence>
<dbReference type="Proteomes" id="UP000191672">
    <property type="component" value="Unassembled WGS sequence"/>
</dbReference>